<evidence type="ECO:0000313" key="2">
    <source>
        <dbReference type="EMBL" id="OXB18279.1"/>
    </source>
</evidence>
<reference evidence="1" key="2">
    <citation type="submission" date="2016-09" db="EMBL/GenBank/DDBJ databases">
        <authorList>
            <person name="Capua I."/>
            <person name="De Benedictis P."/>
            <person name="Joannis T."/>
            <person name="Lombin L.H."/>
            <person name="Cattoli G."/>
        </authorList>
    </citation>
    <scope>NUCLEOTIDE SEQUENCE [LARGE SCALE GENOMIC DNA]</scope>
    <source>
        <strain evidence="1">MSU</strain>
    </source>
</reference>
<protein>
    <submittedName>
        <fullName evidence="1">Uncharacterized protein</fullName>
    </submittedName>
</protein>
<evidence type="ECO:0000313" key="4">
    <source>
        <dbReference type="Proteomes" id="UP000198319"/>
    </source>
</evidence>
<dbReference type="AlphaFoldDB" id="A0A1S1J7P9"/>
<sequence length="250" mass="28925">MTEIEMTEFFESYGRMPAFSRIKKIYDITNNLDLFLLKILRSDFRRYSLKKNFQLVKDFHSGKITEVGYEYESAMSFIELYNLKNNALIIDIKDETFDEIVWSLPERDCEDAEILFEGMSEFLYEIDELIRHEQNEIKKSSPVNNNTEEEEEEEEEELIDYSENSYSSKVIFLEKLGVLEYLKNKPPFNTSVNSLANALSGVTGVKATTLQPMLNAMISKGISEKNNPLKSIKTVNVVVNKLVNIGYKAE</sequence>
<accession>A0A1S1J7P9</accession>
<organism evidence="1 3">
    <name type="scientific">Flavobacterium tructae</name>
    <dbReference type="NCBI Taxonomy" id="1114873"/>
    <lineage>
        <taxon>Bacteria</taxon>
        <taxon>Pseudomonadati</taxon>
        <taxon>Bacteroidota</taxon>
        <taxon>Flavobacteriia</taxon>
        <taxon>Flavobacteriales</taxon>
        <taxon>Flavobacteriaceae</taxon>
        <taxon>Flavobacterium</taxon>
    </lineage>
</organism>
<name>A0A1S1J7P9_9FLAO</name>
<dbReference type="Proteomes" id="UP000180252">
    <property type="component" value="Unassembled WGS sequence"/>
</dbReference>
<evidence type="ECO:0000313" key="1">
    <source>
        <dbReference type="EMBL" id="OHT45621.1"/>
    </source>
</evidence>
<dbReference type="RefSeq" id="WP_070906905.1">
    <property type="nucleotide sequence ID" value="NZ_MIKE01000022.1"/>
</dbReference>
<evidence type="ECO:0000313" key="3">
    <source>
        <dbReference type="Proteomes" id="UP000180252"/>
    </source>
</evidence>
<reference evidence="3" key="1">
    <citation type="submission" date="2016-09" db="EMBL/GenBank/DDBJ databases">
        <authorList>
            <person name="Chen S."/>
            <person name="Walker E."/>
        </authorList>
    </citation>
    <scope>NUCLEOTIDE SEQUENCE [LARGE SCALE GENOMIC DNA]</scope>
    <source>
        <strain evidence="3">MSU</strain>
    </source>
</reference>
<keyword evidence="4" id="KW-1185">Reference proteome</keyword>
<dbReference type="EMBL" id="MIKE01000022">
    <property type="protein sequence ID" value="OHT45621.1"/>
    <property type="molecule type" value="Genomic_DNA"/>
</dbReference>
<comment type="caution">
    <text evidence="1">The sequence shown here is derived from an EMBL/GenBank/DDBJ whole genome shotgun (WGS) entry which is preliminary data.</text>
</comment>
<dbReference type="OrthoDB" id="1346041at2"/>
<proteinExistence type="predicted"/>
<reference evidence="2 4" key="3">
    <citation type="submission" date="2016-11" db="EMBL/GenBank/DDBJ databases">
        <title>Whole genomes of Flavobacteriaceae.</title>
        <authorList>
            <person name="Stine C."/>
            <person name="Li C."/>
            <person name="Tadesse D."/>
        </authorList>
    </citation>
    <scope>NUCLEOTIDE SEQUENCE [LARGE SCALE GENOMIC DNA]</scope>
    <source>
        <strain evidence="2 4">ATCC BAA-2541</strain>
    </source>
</reference>
<dbReference type="EMBL" id="MUHG01000023">
    <property type="protein sequence ID" value="OXB18279.1"/>
    <property type="molecule type" value="Genomic_DNA"/>
</dbReference>
<gene>
    <name evidence="2" type="ORF">B0A71_15260</name>
    <name evidence="1" type="ORF">BHE19_07235</name>
</gene>
<dbReference type="Proteomes" id="UP000198319">
    <property type="component" value="Unassembled WGS sequence"/>
</dbReference>